<gene>
    <name evidence="1" type="ORF">M8006_17310</name>
</gene>
<organism evidence="1 2">
    <name type="scientific">Halomonas llamarensis</name>
    <dbReference type="NCBI Taxonomy" id="2945104"/>
    <lineage>
        <taxon>Bacteria</taxon>
        <taxon>Pseudomonadati</taxon>
        <taxon>Pseudomonadota</taxon>
        <taxon>Gammaproteobacteria</taxon>
        <taxon>Oceanospirillales</taxon>
        <taxon>Halomonadaceae</taxon>
        <taxon>Halomonas</taxon>
    </lineage>
</organism>
<dbReference type="RefSeq" id="WP_250084408.1">
    <property type="nucleotide sequence ID" value="NZ_JAMJPJ010000056.1"/>
</dbReference>
<keyword evidence="2" id="KW-1185">Reference proteome</keyword>
<dbReference type="EMBL" id="JAMJPJ010000056">
    <property type="protein sequence ID" value="MCL7931713.1"/>
    <property type="molecule type" value="Genomic_DNA"/>
</dbReference>
<sequence length="85" mass="9263">MNTPKTPIGRLASIRTIGNQTVNQVMKDMDEVGAGEVSSVFTDNNSNVLGALIFLHGPDTKLYLDAIENVKNELEDEEIAGEEED</sequence>
<protein>
    <submittedName>
        <fullName evidence="1">Uncharacterized protein</fullName>
    </submittedName>
</protein>
<evidence type="ECO:0000313" key="2">
    <source>
        <dbReference type="Proteomes" id="UP001165308"/>
    </source>
</evidence>
<reference evidence="1" key="1">
    <citation type="submission" date="2022-05" db="EMBL/GenBank/DDBJ databases">
        <title>Halomonas geminus sp. nov. and Halomonas llamarensis sp. nov. isolated from high-altitude salars of the Atacama Desert.</title>
        <authorList>
            <person name="Hintersatz C."/>
            <person name="Rojas L.A."/>
            <person name="Wei T.-S."/>
            <person name="Kutschke S."/>
            <person name="Lehmann F."/>
            <person name="Jain R."/>
            <person name="Pollmann K."/>
        </authorList>
    </citation>
    <scope>NUCLEOTIDE SEQUENCE</scope>
    <source>
        <strain evidence="1">ATCHA</strain>
    </source>
</reference>
<proteinExistence type="predicted"/>
<accession>A0ABT0SV62</accession>
<name>A0ABT0SV62_9GAMM</name>
<comment type="caution">
    <text evidence="1">The sequence shown here is derived from an EMBL/GenBank/DDBJ whole genome shotgun (WGS) entry which is preliminary data.</text>
</comment>
<evidence type="ECO:0000313" key="1">
    <source>
        <dbReference type="EMBL" id="MCL7931713.1"/>
    </source>
</evidence>
<dbReference type="Proteomes" id="UP001165308">
    <property type="component" value="Unassembled WGS sequence"/>
</dbReference>